<organism evidence="1 2">
    <name type="scientific">Neophaeococcomyces mojaviensis</name>
    <dbReference type="NCBI Taxonomy" id="3383035"/>
    <lineage>
        <taxon>Eukaryota</taxon>
        <taxon>Fungi</taxon>
        <taxon>Dikarya</taxon>
        <taxon>Ascomycota</taxon>
        <taxon>Pezizomycotina</taxon>
        <taxon>Eurotiomycetes</taxon>
        <taxon>Chaetothyriomycetidae</taxon>
        <taxon>Chaetothyriales</taxon>
        <taxon>Chaetothyriales incertae sedis</taxon>
        <taxon>Neophaeococcomyces</taxon>
    </lineage>
</organism>
<proteinExistence type="predicted"/>
<accession>A0ACC2ZZN3</accession>
<gene>
    <name evidence="1" type="ORF">H2198_007593</name>
</gene>
<name>A0ACC2ZZN3_9EURO</name>
<keyword evidence="2" id="KW-1185">Reference proteome</keyword>
<protein>
    <submittedName>
        <fullName evidence="1">Uncharacterized protein</fullName>
    </submittedName>
</protein>
<evidence type="ECO:0000313" key="2">
    <source>
        <dbReference type="Proteomes" id="UP001172386"/>
    </source>
</evidence>
<sequence>MRALTYTTTIILAVAGLAITDRSPNSNPNTVPVRWIDVEKNAHAANAKVQSSSNPVYRRWTGSDMRMNIEIPNNQPSKDITTGMGGTNKQQVRADLAEQAASFARLADDVDEVEEGIEKVAEKVKRLGPGHGTYMDNGDETSKWVAPGVLYTK</sequence>
<evidence type="ECO:0000313" key="1">
    <source>
        <dbReference type="EMBL" id="KAJ9653182.1"/>
    </source>
</evidence>
<dbReference type="EMBL" id="JAPDRQ010000163">
    <property type="protein sequence ID" value="KAJ9653182.1"/>
    <property type="molecule type" value="Genomic_DNA"/>
</dbReference>
<reference evidence="1" key="1">
    <citation type="submission" date="2022-10" db="EMBL/GenBank/DDBJ databases">
        <title>Culturing micro-colonial fungi from biological soil crusts in the Mojave desert and describing Neophaeococcomyces mojavensis, and introducing the new genera and species Taxawa tesnikishii.</title>
        <authorList>
            <person name="Kurbessoian T."/>
            <person name="Stajich J.E."/>
        </authorList>
    </citation>
    <scope>NUCLEOTIDE SEQUENCE</scope>
    <source>
        <strain evidence="1">JES_112</strain>
    </source>
</reference>
<comment type="caution">
    <text evidence="1">The sequence shown here is derived from an EMBL/GenBank/DDBJ whole genome shotgun (WGS) entry which is preliminary data.</text>
</comment>
<dbReference type="Proteomes" id="UP001172386">
    <property type="component" value="Unassembled WGS sequence"/>
</dbReference>